<protein>
    <recommendedName>
        <fullName evidence="1">F-box domain-containing protein</fullName>
    </recommendedName>
</protein>
<evidence type="ECO:0000313" key="3">
    <source>
        <dbReference type="Proteomes" id="UP000734854"/>
    </source>
</evidence>
<proteinExistence type="predicted"/>
<organism evidence="2 3">
    <name type="scientific">Zingiber officinale</name>
    <name type="common">Ginger</name>
    <name type="synonym">Amomum zingiber</name>
    <dbReference type="NCBI Taxonomy" id="94328"/>
    <lineage>
        <taxon>Eukaryota</taxon>
        <taxon>Viridiplantae</taxon>
        <taxon>Streptophyta</taxon>
        <taxon>Embryophyta</taxon>
        <taxon>Tracheophyta</taxon>
        <taxon>Spermatophyta</taxon>
        <taxon>Magnoliopsida</taxon>
        <taxon>Liliopsida</taxon>
        <taxon>Zingiberales</taxon>
        <taxon>Zingiberaceae</taxon>
        <taxon>Zingiber</taxon>
    </lineage>
</organism>
<dbReference type="SUPFAM" id="SSF103657">
    <property type="entry name" value="BAR/IMD domain-like"/>
    <property type="match status" value="1"/>
</dbReference>
<name>A0A8J5FEV4_ZINOF</name>
<dbReference type="EMBL" id="JACMSC010000014">
    <property type="protein sequence ID" value="KAG6488397.1"/>
    <property type="molecule type" value="Genomic_DNA"/>
</dbReference>
<evidence type="ECO:0000313" key="2">
    <source>
        <dbReference type="EMBL" id="KAG6488397.1"/>
    </source>
</evidence>
<dbReference type="AlphaFoldDB" id="A0A8J5FEV4"/>
<dbReference type="PANTHER" id="PTHR31672:SF13">
    <property type="entry name" value="F-BOX PROTEIN CPR30-LIKE"/>
    <property type="match status" value="1"/>
</dbReference>
<dbReference type="InterPro" id="IPR050796">
    <property type="entry name" value="SCF_F-box_component"/>
</dbReference>
<dbReference type="InterPro" id="IPR001810">
    <property type="entry name" value="F-box_dom"/>
</dbReference>
<dbReference type="SUPFAM" id="SSF81383">
    <property type="entry name" value="F-box domain"/>
    <property type="match status" value="1"/>
</dbReference>
<dbReference type="InterPro" id="IPR036047">
    <property type="entry name" value="F-box-like_dom_sf"/>
</dbReference>
<dbReference type="Pfam" id="PF12937">
    <property type="entry name" value="F-box-like"/>
    <property type="match status" value="1"/>
</dbReference>
<sequence length="887" mass="100299">MDTDIVAVEKEEREEDACDQYFLPYDLLLEIFSYLPAKMILQLQLLSRPFRRLAADRRFRLLQSQHHLSASGVFIVAPFDQQLDFFPLDNAAGLPPSFYAHLNVLRTVAFFLASSRGLLFFRYYSYANLLVLNPTCRERRMLPAPPEKGCPLSWYNGLAVNFLDNDDHLKCKYQLVYLKPMRSSVSSSLYQLCLYDSAAGDWTVDDRQIDLGSPYLNLKNLVVFEGSLFVSFSSSSRVAAIDTSTRHVNFLPPPDSVSQGGEINVAVWEEAGNRPWLCLVHYDRRSCKFTLWRWSKGSMWVKFNEVVVDLRRHGKAIKYFILHDGGPMNGMLLYLDARNSAYASVVTVLLPIPNTNTFLIVRNSLNLQLLAISGTAATWLLRSPLIKASREGIDGNHSDLATIGGQVQPRQPRDCKRWATSHQQDAAGPIATFNDKASGSSRQNEAGLPIFARLEVSACWVGEMDALRRQASKLREQVSKQQQAVIKQFSTSGYGSSDVMVIDEIELQRHQQLEKLYKSTRETRDFQKDTVKAAEAYVTIGHRHIEIGLKLSEDCYRYGGENHATDAILAKAAALYGGAIRNVEKELEDFNSFLTSQVVEPLRAMATGVPLEDARGLAQHYSRMRQEAESLAAEISKRQLRVRESPSLENTSKFQASQAKMLEIKASMAVLGKEAAAALAAVESQQQRQTFQRIVDMVEAEKSLHLRVAAILDDLEAEIVTEKQQKVSAPPPLPSHNRSEKAIYFLAEAIHHFNAASEKELSLVVGDYVVVRKVGFLDQFCSLPCNICTFRSLHRDGLKENAEARQVGFRQRMWRDVNIFLLTKSFPKPSNCHRCINLLVAVRKLKSEEILVMLEIGIFSRNFYQVVQFKNHKEQERPLEVQKVSFI</sequence>
<feature type="domain" description="F-box" evidence="1">
    <location>
        <begin position="17"/>
        <end position="62"/>
    </location>
</feature>
<keyword evidence="3" id="KW-1185">Reference proteome</keyword>
<comment type="caution">
    <text evidence="2">The sequence shown here is derived from an EMBL/GenBank/DDBJ whole genome shotgun (WGS) entry which is preliminary data.</text>
</comment>
<accession>A0A8J5FEV4</accession>
<dbReference type="CDD" id="cd09917">
    <property type="entry name" value="F-box_SF"/>
    <property type="match status" value="1"/>
</dbReference>
<dbReference type="PROSITE" id="PS50181">
    <property type="entry name" value="FBOX"/>
    <property type="match status" value="1"/>
</dbReference>
<dbReference type="Proteomes" id="UP000734854">
    <property type="component" value="Unassembled WGS sequence"/>
</dbReference>
<dbReference type="InterPro" id="IPR027267">
    <property type="entry name" value="AH/BAR_dom_sf"/>
</dbReference>
<dbReference type="SMART" id="SM00256">
    <property type="entry name" value="FBOX"/>
    <property type="match status" value="1"/>
</dbReference>
<reference evidence="2 3" key="1">
    <citation type="submission" date="2020-08" db="EMBL/GenBank/DDBJ databases">
        <title>Plant Genome Project.</title>
        <authorList>
            <person name="Zhang R.-G."/>
        </authorList>
    </citation>
    <scope>NUCLEOTIDE SEQUENCE [LARGE SCALE GENOMIC DNA]</scope>
    <source>
        <tissue evidence="2">Rhizome</tissue>
    </source>
</reference>
<dbReference type="PANTHER" id="PTHR31672">
    <property type="entry name" value="BNACNNG10540D PROTEIN"/>
    <property type="match status" value="1"/>
</dbReference>
<dbReference type="Gene3D" id="1.20.1280.50">
    <property type="match status" value="1"/>
</dbReference>
<evidence type="ECO:0000259" key="1">
    <source>
        <dbReference type="PROSITE" id="PS50181"/>
    </source>
</evidence>
<gene>
    <name evidence="2" type="ORF">ZIOFF_049640</name>
</gene>